<keyword evidence="2" id="KW-1185">Reference proteome</keyword>
<evidence type="ECO:0000313" key="1">
    <source>
        <dbReference type="EMBL" id="MEW3467818.1"/>
    </source>
</evidence>
<proteinExistence type="predicted"/>
<accession>A0ABV3MIA4</accession>
<dbReference type="Proteomes" id="UP001554047">
    <property type="component" value="Unassembled WGS sequence"/>
</dbReference>
<dbReference type="RefSeq" id="WP_086332758.1">
    <property type="nucleotide sequence ID" value="NZ_JBDKBP010000021.1"/>
</dbReference>
<comment type="caution">
    <text evidence="1">The sequence shown here is derived from an EMBL/GenBank/DDBJ whole genome shotgun (WGS) entry which is preliminary data.</text>
</comment>
<organism evidence="1 2">
    <name type="scientific">Enterococcus entomosocium</name>
    <dbReference type="NCBI Taxonomy" id="3034352"/>
    <lineage>
        <taxon>Bacteria</taxon>
        <taxon>Bacillati</taxon>
        <taxon>Bacillota</taxon>
        <taxon>Bacilli</taxon>
        <taxon>Lactobacillales</taxon>
        <taxon>Enterococcaceae</taxon>
        <taxon>Enterococcus</taxon>
    </lineage>
</organism>
<name>A0ABV3MIA4_9ENTE</name>
<sequence>MKKRNLLTVCNERRSVNQQKLNYAEEFLLFRGKIQEELYSDKIFLTLIDKEKGLVQERDKLLNE</sequence>
<dbReference type="EMBL" id="JBFDTB010000049">
    <property type="protein sequence ID" value="MEW3467818.1"/>
    <property type="molecule type" value="Genomic_DNA"/>
</dbReference>
<evidence type="ECO:0000313" key="2">
    <source>
        <dbReference type="Proteomes" id="UP001554047"/>
    </source>
</evidence>
<protein>
    <submittedName>
        <fullName evidence="1">Uncharacterized protein</fullName>
    </submittedName>
</protein>
<reference evidence="1 2" key="1">
    <citation type="submission" date="2024-05" db="EMBL/GenBank/DDBJ databases">
        <title>Human gut microbiome strain richness.</title>
        <authorList>
            <person name="Chen-Liaw A."/>
        </authorList>
    </citation>
    <scope>NUCLEOTIDE SEQUENCE [LARGE SCALE GENOMIC DNA]</scope>
    <source>
        <strain evidence="1 2">J1100102st1_G3_J1100102_180507</strain>
    </source>
</reference>
<gene>
    <name evidence="1" type="ORF">AB1I55_17115</name>
</gene>